<evidence type="ECO:0000313" key="2">
    <source>
        <dbReference type="Proteomes" id="UP000322876"/>
    </source>
</evidence>
<reference evidence="1 2" key="1">
    <citation type="submission" date="2019-06" db="EMBL/GenBank/DDBJ databases">
        <title>Genomic insights into carbon and energy metabolism of Deferribacter autotrophicus revealed new metabolic traits in the phylum Deferribacteres.</title>
        <authorList>
            <person name="Slobodkin A.I."/>
            <person name="Slobodkina G.B."/>
            <person name="Allioux M."/>
            <person name="Alain K."/>
            <person name="Jebbar M."/>
            <person name="Shadrin V."/>
            <person name="Kublanov I.V."/>
            <person name="Toshchakov S.V."/>
            <person name="Bonch-Osmolovskaya E.A."/>
        </authorList>
    </citation>
    <scope>NUCLEOTIDE SEQUENCE [LARGE SCALE GENOMIC DNA]</scope>
    <source>
        <strain evidence="1 2">SL50</strain>
    </source>
</reference>
<comment type="caution">
    <text evidence="1">The sequence shown here is derived from an EMBL/GenBank/DDBJ whole genome shotgun (WGS) entry which is preliminary data.</text>
</comment>
<gene>
    <name evidence="1" type="ORF">FHQ18_00570</name>
</gene>
<protein>
    <recommendedName>
        <fullName evidence="3">Restriction endonuclease</fullName>
    </recommendedName>
</protein>
<organism evidence="1 2">
    <name type="scientific">Deferribacter autotrophicus</name>
    <dbReference type="NCBI Taxonomy" id="500465"/>
    <lineage>
        <taxon>Bacteria</taxon>
        <taxon>Pseudomonadati</taxon>
        <taxon>Deferribacterota</taxon>
        <taxon>Deferribacteres</taxon>
        <taxon>Deferribacterales</taxon>
        <taxon>Deferribacteraceae</taxon>
        <taxon>Deferribacter</taxon>
    </lineage>
</organism>
<dbReference type="RefSeq" id="WP_149265226.1">
    <property type="nucleotide sequence ID" value="NZ_VFJB01000001.1"/>
</dbReference>
<name>A0A5A8F6W5_9BACT</name>
<dbReference type="Proteomes" id="UP000322876">
    <property type="component" value="Unassembled WGS sequence"/>
</dbReference>
<evidence type="ECO:0000313" key="1">
    <source>
        <dbReference type="EMBL" id="KAA0259405.1"/>
    </source>
</evidence>
<evidence type="ECO:0008006" key="3">
    <source>
        <dbReference type="Google" id="ProtNLM"/>
    </source>
</evidence>
<dbReference type="EMBL" id="VFJB01000001">
    <property type="protein sequence ID" value="KAA0259405.1"/>
    <property type="molecule type" value="Genomic_DNA"/>
</dbReference>
<keyword evidence="2" id="KW-1185">Reference proteome</keyword>
<proteinExistence type="predicted"/>
<dbReference type="AlphaFoldDB" id="A0A5A8F6W5"/>
<accession>A0A5A8F6W5</accession>
<sequence length="224" mass="26719">MLKEIIKYFFGKKSSEYDILKQTFDVWDYRLKNGGSHYGVEWLFQVILSKYYIELSKDSLILISESLRKVVEDNENYPEKSVFKTDNNRYIQPDLCVVKKNNIKEIIGIKSILGSCYSWIFSKNGSIKKFDGDIFRLKNIKIRYPKIDCYQLVVKRMDFTERDWGEDLLYEMLQKDCLRLEVVVAFNQQIRVELYSVMENSLLSEYLETKKFLNAHKDNNFKNI</sequence>